<dbReference type="EMBL" id="KX056268">
    <property type="protein sequence ID" value="ANH22490.1"/>
    <property type="molecule type" value="mRNA"/>
</dbReference>
<name>A0A173G8J6_PONTR</name>
<evidence type="ECO:0000256" key="3">
    <source>
        <dbReference type="ARBA" id="ARBA00023163"/>
    </source>
</evidence>
<dbReference type="InterPro" id="IPR055081">
    <property type="entry name" value="NLP1-9_GAF"/>
</dbReference>
<dbReference type="SMART" id="SM00666">
    <property type="entry name" value="PB1"/>
    <property type="match status" value="1"/>
</dbReference>
<dbReference type="Gene3D" id="3.10.20.90">
    <property type="entry name" value="Phosphatidylinositol 3-kinase Catalytic Subunit, Chain A, domain 1"/>
    <property type="match status" value="1"/>
</dbReference>
<dbReference type="Pfam" id="PF22922">
    <property type="entry name" value="GAF_NLP"/>
    <property type="match status" value="2"/>
</dbReference>
<dbReference type="Pfam" id="PF00564">
    <property type="entry name" value="PB1"/>
    <property type="match status" value="1"/>
</dbReference>
<feature type="domain" description="PB1" evidence="7">
    <location>
        <begin position="847"/>
        <end position="930"/>
    </location>
</feature>
<reference evidence="8" key="1">
    <citation type="journal article" date="2016" name="Zhongguo Nong Ye Ke Xue">
        <title>Cloning and Expression Analysis of Poncirus Trifoliata (L.) Raf. NIN-like Transcription Factors under Different Water.</title>
        <authorList>
            <person name="Cao X.J."/>
            <person name="Lu X.P."/>
            <person name="Xiong J."/>
            <person name="Li J."/>
            <person name="Wu Q."/>
            <person name="Zhou F.F."/>
            <person name="Xie S.X."/>
        </authorList>
    </citation>
    <scope>NUCLEOTIDE SEQUENCE</scope>
</reference>
<sequence length="945" mass="104423">MDDGNFTPNPSFGALPGTAMDLDFMDELLFDGCWLETTDALDFLQSGPSSSGPADDTSRYLPYSEGTTGHLSMNLNPQQQVYQEETKNKFTENPSLVYPKIEEIQDTRTQDRQGFDPATSSGQSGGFLAQGNELGRSWWIGPTENTGHSSSVKDRLMQAIIYLKDYIKDGKALVQIWVPINSGGKQLLTTDDQPYSLDPNSKSLESYRNVSTTYHFAADEDSKEFVGLPGRVFREQSPEWTPDVLFFRSEEYPRVNHAQQYDVHGSLALPVFERGSGACLGVVEVVTTSRKMNYRLDLENVCKALEAVDLRSSENFSTSCVKARNELYHAAMPEIAEVLRSVCKTHKLPLALTWAPCVQGRKVECQQSDENFPHCFLTVDSACFVANENLLGFFVACSEQQLLQGQGIVGKAFSLSKQCFTADITAFSKSNYPLSHLARMFGLRAAVAIPLRSITTGVVEFILEFFLPRECQDIEEQKQMVKSLSVAMQQVCQSLRLAMEKELEVVVLPVGEMAVTSDGSSPSKETLQEQSSWISHMIEAQQKGKGVSVSWDHQEEPKEEFKMTTDWDDARAESFHKQVFPGFGQFQHNSGAKSSVEGGGDSSSLAGHLSVGSRKAGEKRRTKTEKTISLQVLRQYFAGSLKDAAKSIGVCPTTLKRICRQHGITRWPSRKIKKVGHSLRKLQLVIDSVQGAEGAIQIGSFYTTFPDLNSPNFSGSGTFSSMKINDPPEPSNAPPANGLFSTGAAVSKSPSSSCSQSSGSSNCCSTGAKLNTTSINALSSVDTKMVEDPGGMLKRARSDAELHALNQEEPKLLARSLSHKILGEHVSLESLPPLPKYGNHNLRDGSTFRVKATFGEEKIRFSLQTNWGFKDLQQEIARRFNIEDFNKIDLKYLDDDNEWVLLTCDADLEECIDIYKSSQSHTIKISLHRASHLKLVKVAHNNAPS</sequence>
<feature type="region of interest" description="Disordered" evidence="5">
    <location>
        <begin position="719"/>
        <end position="744"/>
    </location>
</feature>
<evidence type="ECO:0000256" key="2">
    <source>
        <dbReference type="ARBA" id="ARBA00023125"/>
    </source>
</evidence>
<dbReference type="InterPro" id="IPR045012">
    <property type="entry name" value="NLP"/>
</dbReference>
<evidence type="ECO:0000259" key="7">
    <source>
        <dbReference type="PROSITE" id="PS51745"/>
    </source>
</evidence>
<evidence type="ECO:0000259" key="6">
    <source>
        <dbReference type="PROSITE" id="PS51519"/>
    </source>
</evidence>
<organism evidence="8">
    <name type="scientific">Poncirus trifoliata</name>
    <name type="common">Hardy orange</name>
    <name type="synonym">Citrus trifoliata</name>
    <dbReference type="NCBI Taxonomy" id="37690"/>
    <lineage>
        <taxon>Eukaryota</taxon>
        <taxon>Viridiplantae</taxon>
        <taxon>Streptophyta</taxon>
        <taxon>Embryophyta</taxon>
        <taxon>Tracheophyta</taxon>
        <taxon>Spermatophyta</taxon>
        <taxon>Magnoliopsida</taxon>
        <taxon>eudicotyledons</taxon>
        <taxon>Gunneridae</taxon>
        <taxon>Pentapetalae</taxon>
        <taxon>rosids</taxon>
        <taxon>malvids</taxon>
        <taxon>Sapindales</taxon>
        <taxon>Rutaceae</taxon>
        <taxon>Aurantioideae</taxon>
        <taxon>Citrus</taxon>
    </lineage>
</organism>
<keyword evidence="3" id="KW-0804">Transcription</keyword>
<dbReference type="InterPro" id="IPR053793">
    <property type="entry name" value="PB1-like"/>
</dbReference>
<feature type="region of interest" description="Disordered" evidence="5">
    <location>
        <begin position="590"/>
        <end position="623"/>
    </location>
</feature>
<dbReference type="SUPFAM" id="SSF54277">
    <property type="entry name" value="CAD &amp; PB1 domains"/>
    <property type="match status" value="1"/>
</dbReference>
<dbReference type="InterPro" id="IPR034891">
    <property type="entry name" value="PB1_NLP"/>
</dbReference>
<evidence type="ECO:0000256" key="1">
    <source>
        <dbReference type="ARBA" id="ARBA00023015"/>
    </source>
</evidence>
<dbReference type="PROSITE" id="PS51745">
    <property type="entry name" value="PB1"/>
    <property type="match status" value="1"/>
</dbReference>
<dbReference type="AlphaFoldDB" id="A0A173G8J6"/>
<dbReference type="Pfam" id="PF02042">
    <property type="entry name" value="RWP-RK"/>
    <property type="match status" value="1"/>
</dbReference>
<keyword evidence="4" id="KW-0539">Nucleus</keyword>
<protein>
    <submittedName>
        <fullName evidence="8">Transcription factor NLP2</fullName>
    </submittedName>
</protein>
<feature type="domain" description="RWP-RK" evidence="6">
    <location>
        <begin position="614"/>
        <end position="695"/>
    </location>
</feature>
<dbReference type="FunFam" id="3.10.20.90:FF:000186">
    <property type="entry name" value="RWP-RK domain-containing protein"/>
    <property type="match status" value="1"/>
</dbReference>
<accession>A0A173G8J6</accession>
<feature type="region of interest" description="Disordered" evidence="5">
    <location>
        <begin position="107"/>
        <end position="126"/>
    </location>
</feature>
<dbReference type="InterPro" id="IPR003035">
    <property type="entry name" value="RWP-RK_dom"/>
</dbReference>
<keyword evidence="2" id="KW-0238">DNA-binding</keyword>
<dbReference type="GO" id="GO:0003677">
    <property type="term" value="F:DNA binding"/>
    <property type="evidence" value="ECO:0007669"/>
    <property type="project" value="UniProtKB-KW"/>
</dbReference>
<evidence type="ECO:0000256" key="4">
    <source>
        <dbReference type="ARBA" id="ARBA00023242"/>
    </source>
</evidence>
<dbReference type="GO" id="GO:0003700">
    <property type="term" value="F:DNA-binding transcription factor activity"/>
    <property type="evidence" value="ECO:0007669"/>
    <property type="project" value="InterPro"/>
</dbReference>
<dbReference type="CDD" id="cd06407">
    <property type="entry name" value="PB1_NLP"/>
    <property type="match status" value="1"/>
</dbReference>
<evidence type="ECO:0000313" key="8">
    <source>
        <dbReference type="EMBL" id="ANH22490.1"/>
    </source>
</evidence>
<proteinExistence type="evidence at transcript level"/>
<dbReference type="PANTHER" id="PTHR32002:SF46">
    <property type="entry name" value="PROTEIN NLP2"/>
    <property type="match status" value="1"/>
</dbReference>
<dbReference type="PANTHER" id="PTHR32002">
    <property type="entry name" value="PROTEIN NLP8"/>
    <property type="match status" value="1"/>
</dbReference>
<keyword evidence="1" id="KW-0805">Transcription regulation</keyword>
<dbReference type="PROSITE" id="PS51519">
    <property type="entry name" value="RWP_RK"/>
    <property type="match status" value="1"/>
</dbReference>
<evidence type="ECO:0000256" key="5">
    <source>
        <dbReference type="SAM" id="MobiDB-lite"/>
    </source>
</evidence>
<dbReference type="InterPro" id="IPR000270">
    <property type="entry name" value="PB1_dom"/>
</dbReference>